<evidence type="ECO:0000256" key="1">
    <source>
        <dbReference type="SAM" id="MobiDB-lite"/>
    </source>
</evidence>
<organism evidence="3">
    <name type="scientific">Solanum chilense</name>
    <name type="common">Tomato</name>
    <name type="synonym">Lycopersicon chilense</name>
    <dbReference type="NCBI Taxonomy" id="4083"/>
    <lineage>
        <taxon>Eukaryota</taxon>
        <taxon>Viridiplantae</taxon>
        <taxon>Streptophyta</taxon>
        <taxon>Embryophyta</taxon>
        <taxon>Tracheophyta</taxon>
        <taxon>Spermatophyta</taxon>
        <taxon>Magnoliopsida</taxon>
        <taxon>eudicotyledons</taxon>
        <taxon>Gunneridae</taxon>
        <taxon>Pentapetalae</taxon>
        <taxon>asterids</taxon>
        <taxon>lamiids</taxon>
        <taxon>Solanales</taxon>
        <taxon>Solanaceae</taxon>
        <taxon>Solanoideae</taxon>
        <taxon>Solaneae</taxon>
        <taxon>Solanum</taxon>
        <taxon>Solanum subgen. Lycopersicon</taxon>
    </lineage>
</organism>
<gene>
    <name evidence="3" type="ORF">EJD97_014399</name>
</gene>
<protein>
    <recommendedName>
        <fullName evidence="2">Putative plant transposon protein domain-containing protein</fullName>
    </recommendedName>
</protein>
<sequence>MTEPMTVRRTHDEQSPERDPNYVPPRTSTPSRVVRAARASPKKVASSVVTASQSDEERTLTGIPSGSATHKEGAYGSLGVSWLEEDSEFAEVDISLSAIQRYLYGEDIDANRTPLTAEFDYWWQIVKVGQFLIEPSLRETTKRWMALHLSVDGERADWVTARKGSIKKANRNFTTKFLWLIFRHYLSCTAADNIFTWDRAILMAAMIIGFEVDFAWLLKAVLHEMAFKVTTIYPFPCMLFLLCRSAGMRPMSYLHVEALSRVPPLGDNLADTVAQARTAASTNTTPIESIPGSSTALSYSRSTPFPTLVPLTRVRKLEAQMATLLHHILPWIQRSIGEAKERLERIMVQHTEWKIAEATVESLCADINIILEARVPESEAPSAAPVEDTLMAALFAISEILPPPHREHPKRRRGREEDEARARKELEHALLVLLKRPLTECCAYEHPSYLPLRIMKRAIKEFAKYETTESMTARRDHDDPS</sequence>
<dbReference type="Pfam" id="PF20167">
    <property type="entry name" value="Transposase_32"/>
    <property type="match status" value="1"/>
</dbReference>
<evidence type="ECO:0000313" key="3">
    <source>
        <dbReference type="EMBL" id="TMX03755.1"/>
    </source>
</evidence>
<dbReference type="EMBL" id="RXGB01000373">
    <property type="protein sequence ID" value="TMX03755.1"/>
    <property type="molecule type" value="Genomic_DNA"/>
</dbReference>
<feature type="region of interest" description="Disordered" evidence="1">
    <location>
        <begin position="1"/>
        <end position="68"/>
    </location>
</feature>
<dbReference type="InterPro" id="IPR046796">
    <property type="entry name" value="Transposase_32_dom"/>
</dbReference>
<feature type="domain" description="Putative plant transposon protein" evidence="2">
    <location>
        <begin position="102"/>
        <end position="247"/>
    </location>
</feature>
<comment type="caution">
    <text evidence="3">The sequence shown here is derived from an EMBL/GenBank/DDBJ whole genome shotgun (WGS) entry which is preliminary data.</text>
</comment>
<proteinExistence type="predicted"/>
<feature type="compositionally biased region" description="Basic and acidic residues" evidence="1">
    <location>
        <begin position="9"/>
        <end position="20"/>
    </location>
</feature>
<name>A0A6N2C997_SOLCI</name>
<evidence type="ECO:0000259" key="2">
    <source>
        <dbReference type="Pfam" id="PF20167"/>
    </source>
</evidence>
<accession>A0A6N2C997</accession>
<dbReference type="AlphaFoldDB" id="A0A6N2C997"/>
<feature type="region of interest" description="Disordered" evidence="1">
    <location>
        <begin position="280"/>
        <end position="300"/>
    </location>
</feature>
<reference evidence="3" key="1">
    <citation type="submission" date="2019-05" db="EMBL/GenBank/DDBJ databases">
        <title>The de novo reference genome and transcriptome assemblies of the wild tomato species Solanum chilense.</title>
        <authorList>
            <person name="Stam R."/>
            <person name="Nosenko T."/>
            <person name="Hoerger A.C."/>
            <person name="Stephan W."/>
            <person name="Seidel M.A."/>
            <person name="Kuhn J.M.M."/>
            <person name="Haberer G."/>
            <person name="Tellier A."/>
        </authorList>
    </citation>
    <scope>NUCLEOTIDE SEQUENCE</scope>
    <source>
        <tissue evidence="3">Mature leaves</tissue>
    </source>
</reference>